<feature type="region of interest" description="Disordered" evidence="6">
    <location>
        <begin position="656"/>
        <end position="675"/>
    </location>
</feature>
<keyword evidence="8" id="KW-0732">Signal</keyword>
<keyword evidence="7" id="KW-0472">Membrane</keyword>
<accession>D2VC79</accession>
<evidence type="ECO:0000256" key="4">
    <source>
        <dbReference type="ARBA" id="ARBA00022801"/>
    </source>
</evidence>
<evidence type="ECO:0000256" key="3">
    <source>
        <dbReference type="ARBA" id="ARBA00022723"/>
    </source>
</evidence>
<dbReference type="OrthoDB" id="9995434at2759"/>
<dbReference type="PANTHER" id="PTHR43763">
    <property type="entry name" value="XAA-PRO AMINOPEPTIDASE 1"/>
    <property type="match status" value="1"/>
</dbReference>
<evidence type="ECO:0000256" key="2">
    <source>
        <dbReference type="ARBA" id="ARBA00008766"/>
    </source>
</evidence>
<keyword evidence="7" id="KW-0812">Transmembrane</keyword>
<dbReference type="KEGG" id="ngr:NAEGRDRAFT_79406"/>
<evidence type="ECO:0000313" key="12">
    <source>
        <dbReference type="EMBL" id="EFC45609.1"/>
    </source>
</evidence>
<dbReference type="STRING" id="5762.D2VC79"/>
<evidence type="ECO:0000313" key="13">
    <source>
        <dbReference type="Proteomes" id="UP000006671"/>
    </source>
</evidence>
<evidence type="ECO:0000256" key="1">
    <source>
        <dbReference type="ARBA" id="ARBA00001936"/>
    </source>
</evidence>
<dbReference type="RefSeq" id="XP_002678353.1">
    <property type="nucleotide sequence ID" value="XM_002678307.1"/>
</dbReference>
<dbReference type="FunCoup" id="D2VC79">
    <property type="interactions" value="354"/>
</dbReference>
<evidence type="ECO:0000256" key="7">
    <source>
        <dbReference type="SAM" id="Phobius"/>
    </source>
</evidence>
<dbReference type="Gene3D" id="3.90.230.10">
    <property type="entry name" value="Creatinase/methionine aminopeptidase superfamily"/>
    <property type="match status" value="1"/>
</dbReference>
<evidence type="ECO:0000259" key="10">
    <source>
        <dbReference type="Pfam" id="PF01321"/>
    </source>
</evidence>
<dbReference type="CDD" id="cd01085">
    <property type="entry name" value="APP"/>
    <property type="match status" value="1"/>
</dbReference>
<sequence>MLKRFVYLFLLLTITLPFITPSPKQKLDLLRGEMQKNSIFAYIIPTSDSHMSEYVSSSDQRRAFISGFDGSAGTALVTMDSALLWTDGRYWKQAENQLDSNYWKLMKGGVDVSLTSWLSENMKGNQSVGVDPFLYSVDEFKSLQKSSVPIKVIYQNLVDLIWENRPPSPNGTIFELGIEFSGQSTSDKLSNIRTSMKSKNVNCYIVTALDEIAWILNLRGSDIEYNTVFFSYLIITMEEVRFYVDKSKFKSSDIEKHLESSGISVRLYTSYIQDLSQLTQQSSSVFIDPTYCNYATYSSIKSETIQEGTSFIRFEKAIKNDVERQGFRNCHVRDGLAVVRYLAWLENELKLGHVVNEFDGALKLESFRVEGSHFLRSSFETISAYGENAAIIHYSPTRENHANIGNDNVYLLDSGGQYLDGTTDITRTVHFGEPSEKVKRSFTRVLQGQLALSSLIFPSGLAGDKMEPIARFALWKEGLNYNHGSGHGVGHCLDVHEGPHGIGVPGFGFKEHYDVTIEPGYYEIGNFGIRIENLYLVRKSQTPNNFDGKTYLEFEQITYCPIQPTLVDPELLSDKELQAVNGYNQQVWEKLSPLLSNDLLALNYLKRNTQPIDLNNSSNSIVTILAISLATILVICAFSIIGNVYFAIKIRKESKRNGSHHHNDGELQALSEDGY</sequence>
<evidence type="ECO:0000256" key="6">
    <source>
        <dbReference type="SAM" id="MobiDB-lite"/>
    </source>
</evidence>
<dbReference type="FunFam" id="3.90.230.10:FF:000007">
    <property type="entry name" value="Xaa-Pro aminopeptidase P"/>
    <property type="match status" value="1"/>
</dbReference>
<gene>
    <name evidence="12" type="ORF">NAEGRDRAFT_79406</name>
</gene>
<feature type="chain" id="PRO_5003037446" evidence="8">
    <location>
        <begin position="22"/>
        <end position="675"/>
    </location>
</feature>
<dbReference type="Pfam" id="PF01321">
    <property type="entry name" value="Creatinase_N"/>
    <property type="match status" value="1"/>
</dbReference>
<keyword evidence="12" id="KW-0031">Aminopeptidase</keyword>
<feature type="domain" description="Peptidase M24" evidence="9">
    <location>
        <begin position="328"/>
        <end position="538"/>
    </location>
</feature>
<evidence type="ECO:0000256" key="5">
    <source>
        <dbReference type="ARBA" id="ARBA00023211"/>
    </source>
</evidence>
<keyword evidence="4" id="KW-0378">Hydrolase</keyword>
<feature type="domain" description="Creatinase N-terminal" evidence="10">
    <location>
        <begin position="27"/>
        <end position="146"/>
    </location>
</feature>
<dbReference type="InParanoid" id="D2VC79"/>
<evidence type="ECO:0000259" key="11">
    <source>
        <dbReference type="Pfam" id="PF16188"/>
    </source>
</evidence>
<organism evidence="13">
    <name type="scientific">Naegleria gruberi</name>
    <name type="common">Amoeba</name>
    <dbReference type="NCBI Taxonomy" id="5762"/>
    <lineage>
        <taxon>Eukaryota</taxon>
        <taxon>Discoba</taxon>
        <taxon>Heterolobosea</taxon>
        <taxon>Tetramitia</taxon>
        <taxon>Eutetramitia</taxon>
        <taxon>Vahlkampfiidae</taxon>
        <taxon>Naegleria</taxon>
    </lineage>
</organism>
<keyword evidence="3" id="KW-0479">Metal-binding</keyword>
<dbReference type="InterPro" id="IPR032416">
    <property type="entry name" value="Peptidase_M24_C"/>
</dbReference>
<dbReference type="Pfam" id="PF00557">
    <property type="entry name" value="Peptidase_M24"/>
    <property type="match status" value="1"/>
</dbReference>
<dbReference type="VEuPathDB" id="AmoebaDB:NAEGRDRAFT_79406"/>
<dbReference type="Pfam" id="PF16189">
    <property type="entry name" value="Creatinase_N_2"/>
    <property type="match status" value="1"/>
</dbReference>
<dbReference type="eggNOG" id="KOG2413">
    <property type="taxonomic scope" value="Eukaryota"/>
</dbReference>
<dbReference type="Pfam" id="PF16188">
    <property type="entry name" value="Peptidase_M24_C"/>
    <property type="match status" value="1"/>
</dbReference>
<dbReference type="Proteomes" id="UP000006671">
    <property type="component" value="Unassembled WGS sequence"/>
</dbReference>
<reference evidence="12 13" key="1">
    <citation type="journal article" date="2010" name="Cell">
        <title>The genome of Naegleria gruberi illuminates early eukaryotic versatility.</title>
        <authorList>
            <person name="Fritz-Laylin L.K."/>
            <person name="Prochnik S.E."/>
            <person name="Ginger M.L."/>
            <person name="Dacks J.B."/>
            <person name="Carpenter M.L."/>
            <person name="Field M.C."/>
            <person name="Kuo A."/>
            <person name="Paredez A."/>
            <person name="Chapman J."/>
            <person name="Pham J."/>
            <person name="Shu S."/>
            <person name="Neupane R."/>
            <person name="Cipriano M."/>
            <person name="Mancuso J."/>
            <person name="Tu H."/>
            <person name="Salamov A."/>
            <person name="Lindquist E."/>
            <person name="Shapiro H."/>
            <person name="Lucas S."/>
            <person name="Grigoriev I.V."/>
            <person name="Cande W.Z."/>
            <person name="Fulton C."/>
            <person name="Rokhsar D.S."/>
            <person name="Dawson S.C."/>
        </authorList>
    </citation>
    <scope>NUCLEOTIDE SEQUENCE [LARGE SCALE GENOMIC DNA]</scope>
    <source>
        <strain evidence="12 13">NEG-M</strain>
    </source>
</reference>
<feature type="signal peptide" evidence="8">
    <location>
        <begin position="1"/>
        <end position="21"/>
    </location>
</feature>
<keyword evidence="13" id="KW-1185">Reference proteome</keyword>
<evidence type="ECO:0000256" key="8">
    <source>
        <dbReference type="SAM" id="SignalP"/>
    </source>
</evidence>
<dbReference type="InterPro" id="IPR000587">
    <property type="entry name" value="Creatinase_N"/>
</dbReference>
<dbReference type="Gene3D" id="3.40.350.10">
    <property type="entry name" value="Creatinase/prolidase N-terminal domain"/>
    <property type="match status" value="2"/>
</dbReference>
<dbReference type="GO" id="GO:0005737">
    <property type="term" value="C:cytoplasm"/>
    <property type="evidence" value="ECO:0007669"/>
    <property type="project" value="UniProtKB-ARBA"/>
</dbReference>
<dbReference type="InterPro" id="IPR033740">
    <property type="entry name" value="Pept_M24B"/>
</dbReference>
<dbReference type="FunFam" id="3.40.350.10:FF:000003">
    <property type="entry name" value="Xaa-pro aminopeptidase P"/>
    <property type="match status" value="1"/>
</dbReference>
<feature type="transmembrane region" description="Helical" evidence="7">
    <location>
        <begin position="621"/>
        <end position="646"/>
    </location>
</feature>
<evidence type="ECO:0000259" key="9">
    <source>
        <dbReference type="Pfam" id="PF00557"/>
    </source>
</evidence>
<dbReference type="PANTHER" id="PTHR43763:SF6">
    <property type="entry name" value="XAA-PRO AMINOPEPTIDASE 1"/>
    <property type="match status" value="1"/>
</dbReference>
<keyword evidence="12" id="KW-0645">Protease</keyword>
<protein>
    <submittedName>
        <fullName evidence="12">Xaa-pro aminopeptidase</fullName>
    </submittedName>
</protein>
<name>D2VC79_NAEGR</name>
<keyword evidence="7" id="KW-1133">Transmembrane helix</keyword>
<comment type="similarity">
    <text evidence="2">Belongs to the peptidase M24B family.</text>
</comment>
<dbReference type="InterPro" id="IPR036005">
    <property type="entry name" value="Creatinase/aminopeptidase-like"/>
</dbReference>
<dbReference type="InterPro" id="IPR000994">
    <property type="entry name" value="Pept_M24"/>
</dbReference>
<dbReference type="GO" id="GO:0046872">
    <property type="term" value="F:metal ion binding"/>
    <property type="evidence" value="ECO:0007669"/>
    <property type="project" value="UniProtKB-KW"/>
</dbReference>
<dbReference type="SUPFAM" id="SSF53092">
    <property type="entry name" value="Creatinase/prolidase N-terminal domain"/>
    <property type="match status" value="1"/>
</dbReference>
<feature type="domain" description="Peptidase M24 C-terminal" evidence="11">
    <location>
        <begin position="551"/>
        <end position="612"/>
    </location>
</feature>
<dbReference type="EMBL" id="GG738862">
    <property type="protein sequence ID" value="EFC45609.1"/>
    <property type="molecule type" value="Genomic_DNA"/>
</dbReference>
<dbReference type="InterPro" id="IPR029149">
    <property type="entry name" value="Creatin/AminoP/Spt16_N"/>
</dbReference>
<dbReference type="GO" id="GO:0070006">
    <property type="term" value="F:metalloaminopeptidase activity"/>
    <property type="evidence" value="ECO:0007669"/>
    <property type="project" value="InterPro"/>
</dbReference>
<comment type="cofactor">
    <cofactor evidence="1">
        <name>Mn(2+)</name>
        <dbReference type="ChEBI" id="CHEBI:29035"/>
    </cofactor>
</comment>
<dbReference type="InterPro" id="IPR050422">
    <property type="entry name" value="X-Pro_aminopeptidase_P"/>
</dbReference>
<dbReference type="GeneID" id="8858802"/>
<dbReference type="AlphaFoldDB" id="D2VC79"/>
<keyword evidence="5" id="KW-0464">Manganese</keyword>
<proteinExistence type="inferred from homology"/>
<dbReference type="SUPFAM" id="SSF55920">
    <property type="entry name" value="Creatinase/aminopeptidase"/>
    <property type="match status" value="1"/>
</dbReference>